<feature type="domain" description="Vps72/YL1 C-terminal" evidence="1">
    <location>
        <begin position="76"/>
        <end position="106"/>
    </location>
</feature>
<protein>
    <submittedName>
        <fullName evidence="2">Translational activator for mitochondrial COX1</fullName>
    </submittedName>
</protein>
<dbReference type="Proteomes" id="UP000750334">
    <property type="component" value="Unassembled WGS sequence"/>
</dbReference>
<dbReference type="InterPro" id="IPR046824">
    <property type="entry name" value="Mss51-like_C"/>
</dbReference>
<dbReference type="GO" id="GO:0005739">
    <property type="term" value="C:mitochondrion"/>
    <property type="evidence" value="ECO:0007669"/>
    <property type="project" value="GOC"/>
</dbReference>
<dbReference type="InterPro" id="IPR032717">
    <property type="entry name" value="Mss51_Znf"/>
</dbReference>
<proteinExistence type="predicted"/>
<dbReference type="Pfam" id="PF13824">
    <property type="entry name" value="zf-Mss51"/>
    <property type="match status" value="1"/>
</dbReference>
<evidence type="ECO:0000259" key="1">
    <source>
        <dbReference type="SMART" id="SM00993"/>
    </source>
</evidence>
<dbReference type="InterPro" id="IPR013272">
    <property type="entry name" value="Vps72/YL1_C"/>
</dbReference>
<dbReference type="EMBL" id="PUHR01000085">
    <property type="protein sequence ID" value="KAG0667962.1"/>
    <property type="molecule type" value="Genomic_DNA"/>
</dbReference>
<dbReference type="PANTHER" id="PTHR28069">
    <property type="entry name" value="GH20023P"/>
    <property type="match status" value="1"/>
</dbReference>
<dbReference type="PANTHER" id="PTHR28069:SF1">
    <property type="entry name" value="PROTEIN MSS51, MITOCHONDRIAL"/>
    <property type="match status" value="1"/>
</dbReference>
<dbReference type="AlphaFoldDB" id="A0A9P6WBK5"/>
<dbReference type="SMART" id="SM00993">
    <property type="entry name" value="YL1_C"/>
    <property type="match status" value="1"/>
</dbReference>
<keyword evidence="3" id="KW-1185">Reference proteome</keyword>
<dbReference type="OrthoDB" id="5282002at2759"/>
<comment type="caution">
    <text evidence="2">The sequence shown here is derived from an EMBL/GenBank/DDBJ whole genome shotgun (WGS) entry which is preliminary data.</text>
</comment>
<organism evidence="2 3">
    <name type="scientific">Maudiozyma exigua</name>
    <name type="common">Yeast</name>
    <name type="synonym">Kazachstania exigua</name>
    <dbReference type="NCBI Taxonomy" id="34358"/>
    <lineage>
        <taxon>Eukaryota</taxon>
        <taxon>Fungi</taxon>
        <taxon>Dikarya</taxon>
        <taxon>Ascomycota</taxon>
        <taxon>Saccharomycotina</taxon>
        <taxon>Saccharomycetes</taxon>
        <taxon>Saccharomycetales</taxon>
        <taxon>Saccharomycetaceae</taxon>
        <taxon>Maudiozyma</taxon>
    </lineage>
</organism>
<name>A0A9P6WBK5_MAUEX</name>
<dbReference type="GO" id="GO:0033617">
    <property type="term" value="P:mitochondrial respiratory chain complex IV assembly"/>
    <property type="evidence" value="ECO:0007669"/>
    <property type="project" value="TreeGrafter"/>
</dbReference>
<sequence>MIILQRNLLQRPLTTISRPRYQVHQTRNIIGFVRNALGLEPPTTETDPTVENRFHPWDQSPYPQIRERAARIMELAKCPVTGKDIRYVCPLSGIPTHHSREAWEADTNYHNKKTYEILKKVNIYEHDLRSGRPFPEFEFPTQQGRDRTINISNWDLFFYTRGFYSMDTEFQLACVTKMLSYPLTIASILSQFSPYFLNPKGPITLEGLKSLAAIRYTLYSNQSNDTSNDSLTRSMTSHRSLPTIREQVNLKNRPIRLFILGARAETQLPGYVWKQLQYLFPLQHFEIYFIGPQSFYDKQKHQYIKRRDSKPIVEKVDETLKLIHYTDYFNVFHQMKEFYPYDPFFDCFFTFHPGFASPSLSNDGLSGEETWLDNGTVDALLDTKCAIFTTGFNKADITQDIKLLTKQYGDKMDILMDPVENMFKSTKWELNDLNPQEVYQFNMYVAGFRGKRYHTTKNTRL</sequence>
<evidence type="ECO:0000313" key="2">
    <source>
        <dbReference type="EMBL" id="KAG0667962.1"/>
    </source>
</evidence>
<reference evidence="2 3" key="1">
    <citation type="submission" date="2020-11" db="EMBL/GenBank/DDBJ databases">
        <title>Kefir isolates.</title>
        <authorList>
            <person name="Marcisauskas S."/>
            <person name="Kim Y."/>
            <person name="Blasche S."/>
        </authorList>
    </citation>
    <scope>NUCLEOTIDE SEQUENCE [LARGE SCALE GENOMIC DNA]</scope>
    <source>
        <strain evidence="2 3">OG2</strain>
    </source>
</reference>
<evidence type="ECO:0000313" key="3">
    <source>
        <dbReference type="Proteomes" id="UP000750334"/>
    </source>
</evidence>
<dbReference type="Pfam" id="PF20179">
    <property type="entry name" value="MSS51_C"/>
    <property type="match status" value="1"/>
</dbReference>
<accession>A0A9P6WBK5</accession>
<gene>
    <name evidence="2" type="primary">MSS51_2</name>
    <name evidence="2" type="ORF">C6P45_005193</name>
</gene>